<evidence type="ECO:0000313" key="1">
    <source>
        <dbReference type="EMBL" id="XDV05408.1"/>
    </source>
</evidence>
<protein>
    <submittedName>
        <fullName evidence="1">DUF5677 domain-containing protein</fullName>
    </submittedName>
</protein>
<proteinExistence type="predicted"/>
<dbReference type="AlphaFoldDB" id="A0AB39WXZ6"/>
<sequence length="267" mass="29789">MSTAATGHTGFNIHGFLTGDIQETIDHVTGENPGWFSLLRDINQLLQKIVISGFEKHYGKTMDVKVLTMFSTIRSLSNFQSAVMNLERGMVVEARIMARCLYENSFCIGALIDNPDKFIPLLKHDNLAAKRGQAVALKNGSYSLTADVEAAMDERISGKKGRHLNWKDIAEMSSLSNHYLMYKHLSDDAMHYSASSLKRYIVSDKENNTWSGYRFGPGTKDEVFSAANFCTQPTLAIMVGFLEATEDTSYDGELTLLLDRFTSITSK</sequence>
<reference evidence="1" key="1">
    <citation type="submission" date="2024-07" db="EMBL/GenBank/DDBJ databases">
        <authorList>
            <person name="Biller S.J."/>
        </authorList>
    </citation>
    <scope>NUCLEOTIDE SEQUENCE</scope>
    <source>
        <strain evidence="1">WC2401</strain>
    </source>
</reference>
<dbReference type="RefSeq" id="WP_369782015.1">
    <property type="nucleotide sequence ID" value="NZ_CP165623.1"/>
</dbReference>
<gene>
    <name evidence="1" type="ORF">AB3G35_20440</name>
</gene>
<dbReference type="Pfam" id="PF18928">
    <property type="entry name" value="DUF5677"/>
    <property type="match status" value="1"/>
</dbReference>
<dbReference type="InterPro" id="IPR043733">
    <property type="entry name" value="DUF5677"/>
</dbReference>
<name>A0AB39WXZ6_9PSED</name>
<organism evidence="1">
    <name type="scientific">Pseudomonas sp. WC2401</name>
    <dbReference type="NCBI Taxonomy" id="3234143"/>
    <lineage>
        <taxon>Bacteria</taxon>
        <taxon>Pseudomonadati</taxon>
        <taxon>Pseudomonadota</taxon>
        <taxon>Gammaproteobacteria</taxon>
        <taxon>Pseudomonadales</taxon>
        <taxon>Pseudomonadaceae</taxon>
        <taxon>Pseudomonas</taxon>
    </lineage>
</organism>
<accession>A0AB39WXZ6</accession>
<dbReference type="EMBL" id="CP165623">
    <property type="protein sequence ID" value="XDV05408.1"/>
    <property type="molecule type" value="Genomic_DNA"/>
</dbReference>